<evidence type="ECO:0000256" key="1">
    <source>
        <dbReference type="SAM" id="MobiDB-lite"/>
    </source>
</evidence>
<reference evidence="3 4" key="1">
    <citation type="submission" date="2015-01" db="EMBL/GenBank/DDBJ databases">
        <title>The Genome Sequence of Exophiala sideris CBS121828.</title>
        <authorList>
            <consortium name="The Broad Institute Genomics Platform"/>
            <person name="Cuomo C."/>
            <person name="de Hoog S."/>
            <person name="Gorbushina A."/>
            <person name="Stielow B."/>
            <person name="Teixiera M."/>
            <person name="Abouelleil A."/>
            <person name="Chapman S.B."/>
            <person name="Priest M."/>
            <person name="Young S.K."/>
            <person name="Wortman J."/>
            <person name="Nusbaum C."/>
            <person name="Birren B."/>
        </authorList>
    </citation>
    <scope>NUCLEOTIDE SEQUENCE [LARGE SCALE GENOMIC DNA]</scope>
    <source>
        <strain evidence="3 4">CBS 121828</strain>
    </source>
</reference>
<keyword evidence="2" id="KW-0472">Membrane</keyword>
<name>A0A0D1WSW7_9EURO</name>
<keyword evidence="2" id="KW-0812">Transmembrane</keyword>
<dbReference type="Proteomes" id="UP000053599">
    <property type="component" value="Unassembled WGS sequence"/>
</dbReference>
<evidence type="ECO:0000313" key="4">
    <source>
        <dbReference type="Proteomes" id="UP000053599"/>
    </source>
</evidence>
<keyword evidence="2" id="KW-1133">Transmembrane helix</keyword>
<feature type="transmembrane region" description="Helical" evidence="2">
    <location>
        <begin position="38"/>
        <end position="65"/>
    </location>
</feature>
<gene>
    <name evidence="3" type="ORF">PV11_09931</name>
</gene>
<proteinExistence type="predicted"/>
<feature type="region of interest" description="Disordered" evidence="1">
    <location>
        <begin position="1"/>
        <end position="25"/>
    </location>
</feature>
<organism evidence="3 4">
    <name type="scientific">Exophiala sideris</name>
    <dbReference type="NCBI Taxonomy" id="1016849"/>
    <lineage>
        <taxon>Eukaryota</taxon>
        <taxon>Fungi</taxon>
        <taxon>Dikarya</taxon>
        <taxon>Ascomycota</taxon>
        <taxon>Pezizomycotina</taxon>
        <taxon>Eurotiomycetes</taxon>
        <taxon>Chaetothyriomycetidae</taxon>
        <taxon>Chaetothyriales</taxon>
        <taxon>Herpotrichiellaceae</taxon>
        <taxon>Exophiala</taxon>
    </lineage>
</organism>
<dbReference type="HOGENOM" id="CLU_2440872_0_0_1"/>
<evidence type="ECO:0000256" key="2">
    <source>
        <dbReference type="SAM" id="Phobius"/>
    </source>
</evidence>
<accession>A0A0D1WSW7</accession>
<feature type="compositionally biased region" description="Basic and acidic residues" evidence="1">
    <location>
        <begin position="1"/>
        <end position="15"/>
    </location>
</feature>
<protein>
    <submittedName>
        <fullName evidence="3">Uncharacterized protein</fullName>
    </submittedName>
</protein>
<evidence type="ECO:0000313" key="3">
    <source>
        <dbReference type="EMBL" id="KIV78191.1"/>
    </source>
</evidence>
<dbReference type="EMBL" id="KN846954">
    <property type="protein sequence ID" value="KIV78191.1"/>
    <property type="molecule type" value="Genomic_DNA"/>
</dbReference>
<feature type="region of interest" description="Disordered" evidence="1">
    <location>
        <begin position="70"/>
        <end position="90"/>
    </location>
</feature>
<dbReference type="CDD" id="cd21699">
    <property type="entry name" value="JMTM_APP_like"/>
    <property type="match status" value="1"/>
</dbReference>
<dbReference type="AlphaFoldDB" id="A0A0D1WSW7"/>
<sequence length="90" mass="9942">MSHREDPDDCADSHRHQYQQTADTSELSKYIDREVNSFAAGAVAGIVIGAVALIAFLIVTAPLMLRKQSRPMRRRTTGIPDPMPVTIDGY</sequence>